<evidence type="ECO:0000313" key="4">
    <source>
        <dbReference type="Proteomes" id="UP000663829"/>
    </source>
</evidence>
<dbReference type="Proteomes" id="UP000681722">
    <property type="component" value="Unassembled WGS sequence"/>
</dbReference>
<dbReference type="GO" id="GO:0003676">
    <property type="term" value="F:nucleic acid binding"/>
    <property type="evidence" value="ECO:0007669"/>
    <property type="project" value="InterPro"/>
</dbReference>
<accession>A0A814XR92</accession>
<keyword evidence="1" id="KW-0472">Membrane</keyword>
<dbReference type="OrthoDB" id="2266637at2759"/>
<dbReference type="AlphaFoldDB" id="A0A814XR92"/>
<evidence type="ECO:0000313" key="2">
    <source>
        <dbReference type="EMBL" id="CAF1219347.1"/>
    </source>
</evidence>
<keyword evidence="1" id="KW-1133">Transmembrane helix</keyword>
<feature type="transmembrane region" description="Helical" evidence="1">
    <location>
        <begin position="305"/>
        <end position="328"/>
    </location>
</feature>
<evidence type="ECO:0000313" key="3">
    <source>
        <dbReference type="EMBL" id="CAF3982884.1"/>
    </source>
</evidence>
<reference evidence="2" key="1">
    <citation type="submission" date="2021-02" db="EMBL/GenBank/DDBJ databases">
        <authorList>
            <person name="Nowell W R."/>
        </authorList>
    </citation>
    <scope>NUCLEOTIDE SEQUENCE</scope>
</reference>
<evidence type="ECO:0000256" key="1">
    <source>
        <dbReference type="SAM" id="Phobius"/>
    </source>
</evidence>
<dbReference type="Proteomes" id="UP000663829">
    <property type="component" value="Unassembled WGS sequence"/>
</dbReference>
<dbReference type="Gene3D" id="3.30.420.10">
    <property type="entry name" value="Ribonuclease H-like superfamily/Ribonuclease H"/>
    <property type="match status" value="1"/>
</dbReference>
<organism evidence="2 4">
    <name type="scientific">Didymodactylos carnosus</name>
    <dbReference type="NCBI Taxonomy" id="1234261"/>
    <lineage>
        <taxon>Eukaryota</taxon>
        <taxon>Metazoa</taxon>
        <taxon>Spiralia</taxon>
        <taxon>Gnathifera</taxon>
        <taxon>Rotifera</taxon>
        <taxon>Eurotatoria</taxon>
        <taxon>Bdelloidea</taxon>
        <taxon>Philodinida</taxon>
        <taxon>Philodinidae</taxon>
        <taxon>Didymodactylos</taxon>
    </lineage>
</organism>
<sequence>MKDNAPFYNKGRGRSIMASDFLVMHKSGPFFSLTNKEFQLALKKYPELNDSFDVKYEQNTVSGTINVGGDNYFDNDSILKQFRRLFQMLPFKEEYKYHGFVCLVDNARTHTAAEFSVNDFGLKAGTRCPVETIQFFDDKNQKHTLQCYDDDGVSKGLLQLAHDLNIFTPNKVKLPELKALLAEHPAFKNVSKLEKLATEYAVKIIFGPKYHCETNPIEDYWCHSKQFIRKHTDQSFTRLNELLPLSKDHFIEKQIHLKLFRRIELFFYEFFKLINNLADSSRTQYQAIGQLYVVGPLSYEARQSYTLVLFAFDTLNLATITVIINLLLQNIRAPSTIRFENGHWYHTSCDKDRKGSGIERYIDDQGQQQIVLTCDKVKARRWYKRA</sequence>
<gene>
    <name evidence="2" type="ORF">GPM918_LOCUS24607</name>
    <name evidence="3" type="ORF">SRO942_LOCUS24610</name>
</gene>
<protein>
    <submittedName>
        <fullName evidence="2">Uncharacterized protein</fullName>
    </submittedName>
</protein>
<proteinExistence type="predicted"/>
<dbReference type="EMBL" id="CAJNOQ010009244">
    <property type="protein sequence ID" value="CAF1219347.1"/>
    <property type="molecule type" value="Genomic_DNA"/>
</dbReference>
<keyword evidence="1" id="KW-0812">Transmembrane</keyword>
<dbReference type="CDD" id="cd11304">
    <property type="entry name" value="Cadherin_repeat"/>
    <property type="match status" value="1"/>
</dbReference>
<name>A0A814XR92_9BILA</name>
<keyword evidence="4" id="KW-1185">Reference proteome</keyword>
<dbReference type="InterPro" id="IPR036397">
    <property type="entry name" value="RNaseH_sf"/>
</dbReference>
<comment type="caution">
    <text evidence="2">The sequence shown here is derived from an EMBL/GenBank/DDBJ whole genome shotgun (WGS) entry which is preliminary data.</text>
</comment>
<dbReference type="EMBL" id="CAJOBC010009247">
    <property type="protein sequence ID" value="CAF3982884.1"/>
    <property type="molecule type" value="Genomic_DNA"/>
</dbReference>